<dbReference type="PATRIC" id="fig|1423718.3.peg.904"/>
<dbReference type="Proteomes" id="UP000051008">
    <property type="component" value="Unassembled WGS sequence"/>
</dbReference>
<dbReference type="AlphaFoldDB" id="A0A0R2AFI5"/>
<evidence type="ECO:0000313" key="2">
    <source>
        <dbReference type="Proteomes" id="UP000051008"/>
    </source>
</evidence>
<sequence length="278" mass="32043">MKRPHLTSRGTKRFVNNLTIHEGGIVLSLICRLFGHKWKDGVCNRCNKKKAEYDDKVQAAISGNKEILQTGRTSVDQLEHDLKKAIADEKKSINPKFHRTEKEEELSFNFSQKWASAIQKYEDAIYSETAKVGTLDSIDKNIEQCHKAIDAFEAFRNYCYKKSKGGQIYFDDMWEHCHNSKDPCFSYIQSTKDYLIELTENYDTYKIRFEKESRLDTILLDIISNDNGISQRKLYPLIPEVPQATIRKAVDGLAKDGKIIKEKKGSSYTLRLAEGEKN</sequence>
<name>A0A0R2AFI5_9LACO</name>
<dbReference type="EMBL" id="AYYP01000010">
    <property type="protein sequence ID" value="KRM65840.1"/>
    <property type="molecule type" value="Genomic_DNA"/>
</dbReference>
<organism evidence="1 2">
    <name type="scientific">Ligilactobacillus agilis DSM 20509</name>
    <dbReference type="NCBI Taxonomy" id="1423718"/>
    <lineage>
        <taxon>Bacteria</taxon>
        <taxon>Bacillati</taxon>
        <taxon>Bacillota</taxon>
        <taxon>Bacilli</taxon>
        <taxon>Lactobacillales</taxon>
        <taxon>Lactobacillaceae</taxon>
        <taxon>Ligilactobacillus</taxon>
    </lineage>
</organism>
<evidence type="ECO:0000313" key="1">
    <source>
        <dbReference type="EMBL" id="KRM65840.1"/>
    </source>
</evidence>
<reference evidence="1 2" key="1">
    <citation type="journal article" date="2015" name="Genome Announc.">
        <title>Expanding the biotechnology potential of lactobacilli through comparative genomics of 213 strains and associated genera.</title>
        <authorList>
            <person name="Sun Z."/>
            <person name="Harris H.M."/>
            <person name="McCann A."/>
            <person name="Guo C."/>
            <person name="Argimon S."/>
            <person name="Zhang W."/>
            <person name="Yang X."/>
            <person name="Jeffery I.B."/>
            <person name="Cooney J.C."/>
            <person name="Kagawa T.F."/>
            <person name="Liu W."/>
            <person name="Song Y."/>
            <person name="Salvetti E."/>
            <person name="Wrobel A."/>
            <person name="Rasinkangas P."/>
            <person name="Parkhill J."/>
            <person name="Rea M.C."/>
            <person name="O'Sullivan O."/>
            <person name="Ritari J."/>
            <person name="Douillard F.P."/>
            <person name="Paul Ross R."/>
            <person name="Yang R."/>
            <person name="Briner A.E."/>
            <person name="Felis G.E."/>
            <person name="de Vos W.M."/>
            <person name="Barrangou R."/>
            <person name="Klaenhammer T.R."/>
            <person name="Caufield P.W."/>
            <person name="Cui Y."/>
            <person name="Zhang H."/>
            <person name="O'Toole P.W."/>
        </authorList>
    </citation>
    <scope>NUCLEOTIDE SEQUENCE [LARGE SCALE GENOMIC DNA]</scope>
    <source>
        <strain evidence="1 2">DSM 20509</strain>
    </source>
</reference>
<comment type="caution">
    <text evidence="1">The sequence shown here is derived from an EMBL/GenBank/DDBJ whole genome shotgun (WGS) entry which is preliminary data.</text>
</comment>
<accession>A0A0R2AFI5</accession>
<protein>
    <submittedName>
        <fullName evidence="1">Uncharacterized protein</fullName>
    </submittedName>
</protein>
<keyword evidence="2" id="KW-1185">Reference proteome</keyword>
<gene>
    <name evidence="1" type="ORF">FC14_GL000859</name>
</gene>
<proteinExistence type="predicted"/>